<proteinExistence type="predicted"/>
<keyword evidence="10" id="KW-1185">Reference proteome</keyword>
<comment type="caution">
    <text evidence="9">The sequence shown here is derived from an EMBL/GenBank/DDBJ whole genome shotgun (WGS) entry which is preliminary data.</text>
</comment>
<evidence type="ECO:0000259" key="7">
    <source>
        <dbReference type="Pfam" id="PF00482"/>
    </source>
</evidence>
<gene>
    <name evidence="9" type="ORF">HNR61_000148</name>
</gene>
<evidence type="ECO:0000256" key="4">
    <source>
        <dbReference type="ARBA" id="ARBA00022989"/>
    </source>
</evidence>
<dbReference type="GO" id="GO:0005886">
    <property type="term" value="C:plasma membrane"/>
    <property type="evidence" value="ECO:0007669"/>
    <property type="project" value="UniProtKB-SubCell"/>
</dbReference>
<dbReference type="Proteomes" id="UP000572680">
    <property type="component" value="Unassembled WGS sequence"/>
</dbReference>
<dbReference type="InterPro" id="IPR045980">
    <property type="entry name" value="DUF5936"/>
</dbReference>
<evidence type="ECO:0000256" key="1">
    <source>
        <dbReference type="ARBA" id="ARBA00004651"/>
    </source>
</evidence>
<evidence type="ECO:0000256" key="3">
    <source>
        <dbReference type="ARBA" id="ARBA00022692"/>
    </source>
</evidence>
<evidence type="ECO:0000313" key="10">
    <source>
        <dbReference type="Proteomes" id="UP000572680"/>
    </source>
</evidence>
<dbReference type="AlphaFoldDB" id="A0A7W3QIQ7"/>
<organism evidence="9 10">
    <name type="scientific">Actinomadura namibiensis</name>
    <dbReference type="NCBI Taxonomy" id="182080"/>
    <lineage>
        <taxon>Bacteria</taxon>
        <taxon>Bacillati</taxon>
        <taxon>Actinomycetota</taxon>
        <taxon>Actinomycetes</taxon>
        <taxon>Streptosporangiales</taxon>
        <taxon>Thermomonosporaceae</taxon>
        <taxon>Actinomadura</taxon>
    </lineage>
</organism>
<dbReference type="Pfam" id="PF19359">
    <property type="entry name" value="DUF5936"/>
    <property type="match status" value="1"/>
</dbReference>
<accession>A0A7W3QIQ7</accession>
<dbReference type="InterPro" id="IPR018076">
    <property type="entry name" value="T2SS_GspF_dom"/>
</dbReference>
<keyword evidence="4 6" id="KW-1133">Transmembrane helix</keyword>
<feature type="domain" description="Type II secretion system protein GspF" evidence="7">
    <location>
        <begin position="155"/>
        <end position="281"/>
    </location>
</feature>
<keyword evidence="3 6" id="KW-0812">Transmembrane</keyword>
<name>A0A7W3QIQ7_ACTNM</name>
<protein>
    <submittedName>
        <fullName evidence="9">Tight adherence protein C</fullName>
    </submittedName>
</protein>
<reference evidence="9 10" key="1">
    <citation type="submission" date="2020-08" db="EMBL/GenBank/DDBJ databases">
        <title>Genomic Encyclopedia of Type Strains, Phase IV (KMG-IV): sequencing the most valuable type-strain genomes for metagenomic binning, comparative biology and taxonomic classification.</title>
        <authorList>
            <person name="Goeker M."/>
        </authorList>
    </citation>
    <scope>NUCLEOTIDE SEQUENCE [LARGE SCALE GENOMIC DNA]</scope>
    <source>
        <strain evidence="9 10">DSM 44197</strain>
    </source>
</reference>
<dbReference type="PANTHER" id="PTHR35007:SF2">
    <property type="entry name" value="PILUS ASSEMBLE PROTEIN"/>
    <property type="match status" value="1"/>
</dbReference>
<dbReference type="Gene3D" id="1.20.81.30">
    <property type="entry name" value="Type II secretion system (T2SS), domain F"/>
    <property type="match status" value="1"/>
</dbReference>
<evidence type="ECO:0000256" key="2">
    <source>
        <dbReference type="ARBA" id="ARBA00022475"/>
    </source>
</evidence>
<evidence type="ECO:0000256" key="6">
    <source>
        <dbReference type="SAM" id="Phobius"/>
    </source>
</evidence>
<evidence type="ECO:0000256" key="5">
    <source>
        <dbReference type="ARBA" id="ARBA00023136"/>
    </source>
</evidence>
<feature type="transmembrane region" description="Helical" evidence="6">
    <location>
        <begin position="264"/>
        <end position="288"/>
    </location>
</feature>
<comment type="subcellular location">
    <subcellularLocation>
        <location evidence="1">Cell membrane</location>
        <topology evidence="1">Multi-pass membrane protein</topology>
    </subcellularLocation>
</comment>
<keyword evidence="5 6" id="KW-0472">Membrane</keyword>
<dbReference type="Pfam" id="PF00482">
    <property type="entry name" value="T2SSF"/>
    <property type="match status" value="1"/>
</dbReference>
<evidence type="ECO:0000259" key="8">
    <source>
        <dbReference type="Pfam" id="PF19359"/>
    </source>
</evidence>
<evidence type="ECO:0000313" key="9">
    <source>
        <dbReference type="EMBL" id="MBA8948550.1"/>
    </source>
</evidence>
<dbReference type="PANTHER" id="PTHR35007">
    <property type="entry name" value="INTEGRAL MEMBRANE PROTEIN-RELATED"/>
    <property type="match status" value="1"/>
</dbReference>
<dbReference type="EMBL" id="JACJIA010000001">
    <property type="protein sequence ID" value="MBA8948550.1"/>
    <property type="molecule type" value="Genomic_DNA"/>
</dbReference>
<keyword evidence="2" id="KW-1003">Cell membrane</keyword>
<sequence>MIALALSAAAALFFLLFVWGFHLRATGAQVGSEELVGLVKKPKSKGFGPLGGVAEPFAGPFTSILLRTMSPAARGKLNRRIERAGRPYGLTVEGYARNKAGTFVLLGSVGVVMLLSDQLFIAVALFAMGWFQTDIVLWNLSQERQQEIQKSLPDFLDVLAVTVTAGLSFRQALSRVAESMPGALAQEMMTTLRQMDMGTPFRQAFEDLRARNNSDQLSSFVTAILQAEELGAPLANALADISIDMRREAAQLARRRAQRAEPKITMITTFMMVPGMLMLILAALYFGMNAGGSGVLGP</sequence>
<dbReference type="InterPro" id="IPR042094">
    <property type="entry name" value="T2SS_GspF_sf"/>
</dbReference>
<dbReference type="RefSeq" id="WP_182841168.1">
    <property type="nucleotide sequence ID" value="NZ_BAAALP010000030.1"/>
</dbReference>
<feature type="domain" description="DUF5936" evidence="8">
    <location>
        <begin position="61"/>
        <end position="143"/>
    </location>
</feature>